<keyword evidence="1" id="KW-0812">Transmembrane</keyword>
<sequence length="157" mass="16725">MTELAPQTPSQIQEADMQWLALQRAVAIGMVITVLIPMVIVLQQVIPPLAVAGVVFGTAFVLTWFRPYASALAIGVVSALWLLFQLANFSQVFSVLTLPSETLFFFATLSTLVLPIAGLVGLIGVVMDLSDKFAVWTLQAVGIVLLGGIVVALLTTV</sequence>
<protein>
    <submittedName>
        <fullName evidence="2">Uncharacterized protein</fullName>
    </submittedName>
</protein>
<feature type="transmembrane region" description="Helical" evidence="1">
    <location>
        <begin position="49"/>
        <end position="65"/>
    </location>
</feature>
<name>A0ABD5YV30_9EURY</name>
<evidence type="ECO:0000313" key="3">
    <source>
        <dbReference type="Proteomes" id="UP001596417"/>
    </source>
</evidence>
<dbReference type="AlphaFoldDB" id="A0ABD5YV30"/>
<dbReference type="EMBL" id="JBHTAX010000004">
    <property type="protein sequence ID" value="MFC7192071.1"/>
    <property type="molecule type" value="Genomic_DNA"/>
</dbReference>
<feature type="transmembrane region" description="Helical" evidence="1">
    <location>
        <begin position="133"/>
        <end position="154"/>
    </location>
</feature>
<keyword evidence="1" id="KW-0472">Membrane</keyword>
<feature type="transmembrane region" description="Helical" evidence="1">
    <location>
        <begin position="71"/>
        <end position="96"/>
    </location>
</feature>
<feature type="transmembrane region" description="Helical" evidence="1">
    <location>
        <begin position="20"/>
        <end position="42"/>
    </location>
</feature>
<keyword evidence="3" id="KW-1185">Reference proteome</keyword>
<proteinExistence type="predicted"/>
<evidence type="ECO:0000256" key="1">
    <source>
        <dbReference type="SAM" id="Phobius"/>
    </source>
</evidence>
<reference evidence="2 3" key="1">
    <citation type="journal article" date="2019" name="Int. J. Syst. Evol. Microbiol.">
        <title>The Global Catalogue of Microorganisms (GCM) 10K type strain sequencing project: providing services to taxonomists for standard genome sequencing and annotation.</title>
        <authorList>
            <consortium name="The Broad Institute Genomics Platform"/>
            <consortium name="The Broad Institute Genome Sequencing Center for Infectious Disease"/>
            <person name="Wu L."/>
            <person name="Ma J."/>
        </authorList>
    </citation>
    <scope>NUCLEOTIDE SEQUENCE [LARGE SCALE GENOMIC DNA]</scope>
    <source>
        <strain evidence="2 3">RDMS1</strain>
    </source>
</reference>
<keyword evidence="1" id="KW-1133">Transmembrane helix</keyword>
<dbReference type="RefSeq" id="WP_248910047.1">
    <property type="nucleotide sequence ID" value="NZ_CP109980.1"/>
</dbReference>
<feature type="transmembrane region" description="Helical" evidence="1">
    <location>
        <begin position="103"/>
        <end position="127"/>
    </location>
</feature>
<accession>A0ABD5YV30</accession>
<evidence type="ECO:0000313" key="2">
    <source>
        <dbReference type="EMBL" id="MFC7192071.1"/>
    </source>
</evidence>
<comment type="caution">
    <text evidence="2">The sequence shown here is derived from an EMBL/GenBank/DDBJ whole genome shotgun (WGS) entry which is preliminary data.</text>
</comment>
<dbReference type="GeneID" id="76201757"/>
<gene>
    <name evidence="2" type="ORF">ACFQL7_21205</name>
</gene>
<organism evidence="2 3">
    <name type="scientific">Halocatena marina</name>
    <dbReference type="NCBI Taxonomy" id="2934937"/>
    <lineage>
        <taxon>Archaea</taxon>
        <taxon>Methanobacteriati</taxon>
        <taxon>Methanobacteriota</taxon>
        <taxon>Stenosarchaea group</taxon>
        <taxon>Halobacteria</taxon>
        <taxon>Halobacteriales</taxon>
        <taxon>Natronomonadaceae</taxon>
        <taxon>Halocatena</taxon>
    </lineage>
</organism>
<dbReference type="Proteomes" id="UP001596417">
    <property type="component" value="Unassembled WGS sequence"/>
</dbReference>